<reference evidence="2" key="1">
    <citation type="journal article" date="2023" name="Mol. Phylogenet. Evol.">
        <title>Genome-scale phylogeny and comparative genomics of the fungal order Sordariales.</title>
        <authorList>
            <person name="Hensen N."/>
            <person name="Bonometti L."/>
            <person name="Westerberg I."/>
            <person name="Brannstrom I.O."/>
            <person name="Guillou S."/>
            <person name="Cros-Aarteil S."/>
            <person name="Calhoun S."/>
            <person name="Haridas S."/>
            <person name="Kuo A."/>
            <person name="Mondo S."/>
            <person name="Pangilinan J."/>
            <person name="Riley R."/>
            <person name="LaButti K."/>
            <person name="Andreopoulos B."/>
            <person name="Lipzen A."/>
            <person name="Chen C."/>
            <person name="Yan M."/>
            <person name="Daum C."/>
            <person name="Ng V."/>
            <person name="Clum A."/>
            <person name="Steindorff A."/>
            <person name="Ohm R.A."/>
            <person name="Martin F."/>
            <person name="Silar P."/>
            <person name="Natvig D.O."/>
            <person name="Lalanne C."/>
            <person name="Gautier V."/>
            <person name="Ament-Velasquez S.L."/>
            <person name="Kruys A."/>
            <person name="Hutchinson M.I."/>
            <person name="Powell A.J."/>
            <person name="Barry K."/>
            <person name="Miller A.N."/>
            <person name="Grigoriev I.V."/>
            <person name="Debuchy R."/>
            <person name="Gladieux P."/>
            <person name="Hiltunen Thoren M."/>
            <person name="Johannesson H."/>
        </authorList>
    </citation>
    <scope>NUCLEOTIDE SEQUENCE</scope>
    <source>
        <strain evidence="2">CBS 118394</strain>
    </source>
</reference>
<feature type="compositionally biased region" description="Low complexity" evidence="1">
    <location>
        <begin position="745"/>
        <end position="756"/>
    </location>
</feature>
<feature type="region of interest" description="Disordered" evidence="1">
    <location>
        <begin position="644"/>
        <end position="773"/>
    </location>
</feature>
<feature type="compositionally biased region" description="Polar residues" evidence="1">
    <location>
        <begin position="270"/>
        <end position="281"/>
    </location>
</feature>
<feature type="region of interest" description="Disordered" evidence="1">
    <location>
        <begin position="1"/>
        <end position="233"/>
    </location>
</feature>
<proteinExistence type="predicted"/>
<feature type="compositionally biased region" description="Acidic residues" evidence="1">
    <location>
        <begin position="760"/>
        <end position="769"/>
    </location>
</feature>
<accession>A0AAE0I0Z7</accession>
<feature type="compositionally biased region" description="Low complexity" evidence="1">
    <location>
        <begin position="719"/>
        <end position="730"/>
    </location>
</feature>
<dbReference type="Proteomes" id="UP001283341">
    <property type="component" value="Unassembled WGS sequence"/>
</dbReference>
<evidence type="ECO:0000313" key="3">
    <source>
        <dbReference type="Proteomes" id="UP001283341"/>
    </source>
</evidence>
<gene>
    <name evidence="2" type="ORF">B0H66DRAFT_604713</name>
</gene>
<feature type="compositionally biased region" description="Polar residues" evidence="1">
    <location>
        <begin position="731"/>
        <end position="744"/>
    </location>
</feature>
<feature type="compositionally biased region" description="Basic and acidic residues" evidence="1">
    <location>
        <begin position="597"/>
        <end position="630"/>
    </location>
</feature>
<organism evidence="2 3">
    <name type="scientific">Apodospora peruviana</name>
    <dbReference type="NCBI Taxonomy" id="516989"/>
    <lineage>
        <taxon>Eukaryota</taxon>
        <taxon>Fungi</taxon>
        <taxon>Dikarya</taxon>
        <taxon>Ascomycota</taxon>
        <taxon>Pezizomycotina</taxon>
        <taxon>Sordariomycetes</taxon>
        <taxon>Sordariomycetidae</taxon>
        <taxon>Sordariales</taxon>
        <taxon>Lasiosphaeriaceae</taxon>
        <taxon>Apodospora</taxon>
    </lineage>
</organism>
<feature type="compositionally biased region" description="Basic and acidic residues" evidence="1">
    <location>
        <begin position="12"/>
        <end position="34"/>
    </location>
</feature>
<dbReference type="AlphaFoldDB" id="A0AAE0I0Z7"/>
<feature type="compositionally biased region" description="Polar residues" evidence="1">
    <location>
        <begin position="74"/>
        <end position="93"/>
    </location>
</feature>
<feature type="compositionally biased region" description="Acidic residues" evidence="1">
    <location>
        <begin position="143"/>
        <end position="157"/>
    </location>
</feature>
<feature type="region of interest" description="Disordered" evidence="1">
    <location>
        <begin position="250"/>
        <end position="281"/>
    </location>
</feature>
<feature type="compositionally biased region" description="Basic and acidic residues" evidence="1">
    <location>
        <begin position="94"/>
        <end position="108"/>
    </location>
</feature>
<comment type="caution">
    <text evidence="2">The sequence shown here is derived from an EMBL/GenBank/DDBJ whole genome shotgun (WGS) entry which is preliminary data.</text>
</comment>
<protein>
    <submittedName>
        <fullName evidence="2">Uncharacterized protein</fullName>
    </submittedName>
</protein>
<sequence length="857" mass="94990">MVNGPKASSLRRSVERGAGDGDDNDVRAALDVMKHFKKPRGSNSPQEGKIEVLLPTGRGSMVSNRIEDEVEVNANETRAGSPVLNNPPGSNSIHSDDHSLPGELEAKASGRPTRSDTIPESPQQPPQSSSAVLHDDLVLADGGQEDDGQEEEDDIDSEHDSSHESQYVDAEMGSPELGSDLPQSRPRSTIHDGPEAETPSRIARVPTVRRSNIYDVPEAEPPTPTRRVPTVSTINGLKGVQRVPKQSYIEPSRTLGSSPGPSTHIPAPTGRTSTARPSMQHQQPFKSINYDLPGGEIEDDEMGADGVGDDEDVFGDHEDHQVRSPGTHSRISDAKSSLLGEATARTQPHYTAKLSSVILYKLLTLMGKSGWTKLGKSWQKRLFEDPYQEDGQADTPAITKAGVLVFKSLFFMEAKLKHAPTELDDQDEWLRVNQESLKKAFDEIQKIVVSICEDRLAVLGDSDGGSSNNLQRRRAMVRDLISCIIPMLILVLESAFFLGGFEEDDDGRTLPVEGTFTKTILLYLLRITGWLLRLNDILNHELIIRPFKNNNITLVSFSKQPKNTEGCDKNRLRLGVLLNDWKDQLNVALRELEEKIHGEGRRRERRQREIARQEARRQAEQAEQAEKDKQNAACIASTHEIARQERPMAAKWRKGTAARRNSGFFSSSPSAPTHGGQLERRNTSLGSWRNGDGGAPSHGGQHDRPTSALGSWWSGNGRAAADTAAAIAPARSSSQHYPRSQQNTARPASRARPALRYFDSDDDDDDDDDEHKVQQAAQPLATRYPQAAAWPHEAKEWLLTELRRLDRVANEEDFEVFAEQLDYPVEEVRQAAEMLRVASKMVSCRHGSTEFEKWARK</sequence>
<name>A0AAE0I0Z7_9PEZI</name>
<dbReference type="EMBL" id="JAUEDM010000005">
    <property type="protein sequence ID" value="KAK3316421.1"/>
    <property type="molecule type" value="Genomic_DNA"/>
</dbReference>
<evidence type="ECO:0000256" key="1">
    <source>
        <dbReference type="SAM" id="MobiDB-lite"/>
    </source>
</evidence>
<reference evidence="2" key="2">
    <citation type="submission" date="2023-06" db="EMBL/GenBank/DDBJ databases">
        <authorList>
            <consortium name="Lawrence Berkeley National Laboratory"/>
            <person name="Haridas S."/>
            <person name="Hensen N."/>
            <person name="Bonometti L."/>
            <person name="Westerberg I."/>
            <person name="Brannstrom I.O."/>
            <person name="Guillou S."/>
            <person name="Cros-Aarteil S."/>
            <person name="Calhoun S."/>
            <person name="Kuo A."/>
            <person name="Mondo S."/>
            <person name="Pangilinan J."/>
            <person name="Riley R."/>
            <person name="Labutti K."/>
            <person name="Andreopoulos B."/>
            <person name="Lipzen A."/>
            <person name="Chen C."/>
            <person name="Yanf M."/>
            <person name="Daum C."/>
            <person name="Ng V."/>
            <person name="Clum A."/>
            <person name="Steindorff A."/>
            <person name="Ohm R."/>
            <person name="Martin F."/>
            <person name="Silar P."/>
            <person name="Natvig D."/>
            <person name="Lalanne C."/>
            <person name="Gautier V."/>
            <person name="Ament-Velasquez S.L."/>
            <person name="Kruys A."/>
            <person name="Hutchinson M.I."/>
            <person name="Powell A.J."/>
            <person name="Barry K."/>
            <person name="Miller A.N."/>
            <person name="Grigoriev I.V."/>
            <person name="Debuchy R."/>
            <person name="Gladieux P."/>
            <person name="Thoren M.H."/>
            <person name="Johannesson H."/>
        </authorList>
    </citation>
    <scope>NUCLEOTIDE SEQUENCE</scope>
    <source>
        <strain evidence="2">CBS 118394</strain>
    </source>
</reference>
<feature type="region of interest" description="Disordered" evidence="1">
    <location>
        <begin position="597"/>
        <end position="631"/>
    </location>
</feature>
<keyword evidence="3" id="KW-1185">Reference proteome</keyword>
<evidence type="ECO:0000313" key="2">
    <source>
        <dbReference type="EMBL" id="KAK3316421.1"/>
    </source>
</evidence>